<comment type="similarity">
    <text evidence="1">Belongs to the AHA1 family.</text>
</comment>
<reference evidence="3 4" key="1">
    <citation type="submission" date="2023-07" db="EMBL/GenBank/DDBJ databases">
        <title>Sorghum-associated microbial communities from plants grown in Nebraska, USA.</title>
        <authorList>
            <person name="Schachtman D."/>
        </authorList>
    </citation>
    <scope>NUCLEOTIDE SEQUENCE [LARGE SCALE GENOMIC DNA]</scope>
    <source>
        <strain evidence="3 4">BE248</strain>
    </source>
</reference>
<dbReference type="Gene3D" id="3.30.530.20">
    <property type="match status" value="1"/>
</dbReference>
<keyword evidence="4" id="KW-1185">Reference proteome</keyword>
<accession>A0ABU1UMF8</accession>
<evidence type="ECO:0000313" key="3">
    <source>
        <dbReference type="EMBL" id="MDR7086363.1"/>
    </source>
</evidence>
<proteinExistence type="inferred from homology"/>
<organism evidence="3 4">
    <name type="scientific">Aeromicrobium panaciterrae</name>
    <dbReference type="NCBI Taxonomy" id="363861"/>
    <lineage>
        <taxon>Bacteria</taxon>
        <taxon>Bacillati</taxon>
        <taxon>Actinomycetota</taxon>
        <taxon>Actinomycetes</taxon>
        <taxon>Propionibacteriales</taxon>
        <taxon>Nocardioidaceae</taxon>
        <taxon>Aeromicrobium</taxon>
    </lineage>
</organism>
<gene>
    <name evidence="3" type="ORF">J2X11_001202</name>
</gene>
<feature type="domain" description="Activator of Hsp90 ATPase homologue 1/2-like C-terminal" evidence="2">
    <location>
        <begin position="14"/>
        <end position="144"/>
    </location>
</feature>
<evidence type="ECO:0000259" key="2">
    <source>
        <dbReference type="Pfam" id="PF08327"/>
    </source>
</evidence>
<dbReference type="InterPro" id="IPR013538">
    <property type="entry name" value="ASHA1/2-like_C"/>
</dbReference>
<dbReference type="EMBL" id="JAVDWH010000001">
    <property type="protein sequence ID" value="MDR7086363.1"/>
    <property type="molecule type" value="Genomic_DNA"/>
</dbReference>
<name>A0ABU1UMF8_9ACTN</name>
<evidence type="ECO:0000256" key="1">
    <source>
        <dbReference type="ARBA" id="ARBA00006817"/>
    </source>
</evidence>
<protein>
    <submittedName>
        <fullName evidence="3">Uncharacterized protein YndB with AHSA1/START domain</fullName>
    </submittedName>
</protein>
<sequence length="150" mass="16246">MNTNTIEREIAIEAPVERVWSLITQAEHLGTWFGDAGANIDLRPGGALEVRWDGHTLIGTVDAVEPTSRFTFRWHQLDTPAGADLTEQNSTLVEFTLTSEGDTTHVRLVESGFGSLALPAEQQVAMHADHSGGWPVELGHLKDHAAVVAA</sequence>
<dbReference type="Pfam" id="PF08327">
    <property type="entry name" value="AHSA1"/>
    <property type="match status" value="1"/>
</dbReference>
<dbReference type="InterPro" id="IPR023393">
    <property type="entry name" value="START-like_dom_sf"/>
</dbReference>
<comment type="caution">
    <text evidence="3">The sequence shown here is derived from an EMBL/GenBank/DDBJ whole genome shotgun (WGS) entry which is preliminary data.</text>
</comment>
<dbReference type="Proteomes" id="UP001257739">
    <property type="component" value="Unassembled WGS sequence"/>
</dbReference>
<dbReference type="SUPFAM" id="SSF55961">
    <property type="entry name" value="Bet v1-like"/>
    <property type="match status" value="1"/>
</dbReference>
<evidence type="ECO:0000313" key="4">
    <source>
        <dbReference type="Proteomes" id="UP001257739"/>
    </source>
</evidence>
<dbReference type="RefSeq" id="WP_309968045.1">
    <property type="nucleotide sequence ID" value="NZ_JAVDWH010000001.1"/>
</dbReference>